<dbReference type="EMBL" id="JAOBTT010000001">
    <property type="protein sequence ID" value="MDZ7278670.1"/>
    <property type="molecule type" value="Genomic_DNA"/>
</dbReference>
<name>A0ABU5LFD8_9GAMM</name>
<gene>
    <name evidence="2" type="ORF">N4G40_10350</name>
</gene>
<organism evidence="2 3">
    <name type="scientific">Pantoea eucrina</name>
    <dbReference type="NCBI Taxonomy" id="472693"/>
    <lineage>
        <taxon>Bacteria</taxon>
        <taxon>Pseudomonadati</taxon>
        <taxon>Pseudomonadota</taxon>
        <taxon>Gammaproteobacteria</taxon>
        <taxon>Enterobacterales</taxon>
        <taxon>Erwiniaceae</taxon>
        <taxon>Pantoea</taxon>
    </lineage>
</organism>
<comment type="caution">
    <text evidence="2">The sequence shown here is derived from an EMBL/GenBank/DDBJ whole genome shotgun (WGS) entry which is preliminary data.</text>
</comment>
<proteinExistence type="predicted"/>
<evidence type="ECO:0000313" key="2">
    <source>
        <dbReference type="EMBL" id="MDZ7278670.1"/>
    </source>
</evidence>
<keyword evidence="3" id="KW-1185">Reference proteome</keyword>
<dbReference type="RefSeq" id="WP_322542619.1">
    <property type="nucleotide sequence ID" value="NZ_JAOBTT010000001.1"/>
</dbReference>
<accession>A0ABU5LFD8</accession>
<protein>
    <submittedName>
        <fullName evidence="2">Uncharacterized protein</fullName>
    </submittedName>
</protein>
<dbReference type="Proteomes" id="UP001288620">
    <property type="component" value="Unassembled WGS sequence"/>
</dbReference>
<sequence length="40" mass="4281">MTDRPLHGERPGDPARKPAPDAPAKDDDTQAPESGDKQPD</sequence>
<evidence type="ECO:0000256" key="1">
    <source>
        <dbReference type="SAM" id="MobiDB-lite"/>
    </source>
</evidence>
<reference evidence="3" key="1">
    <citation type="submission" date="2023-07" db="EMBL/GenBank/DDBJ databases">
        <title>Structural and functional analysis of rice phyllospheric bacteria for their antimicrobial properties and defense elicitation against blast disease.</title>
        <authorList>
            <person name="Sahu K.P."/>
            <person name="Asharani P."/>
            <person name="Kumar M."/>
            <person name="Reddy B."/>
            <person name="Kumar A."/>
        </authorList>
    </citation>
    <scope>NUCLEOTIDE SEQUENCE [LARGE SCALE GENOMIC DNA]</scope>
    <source>
        <strain evidence="3">OsEp_Plm_30P10</strain>
    </source>
</reference>
<feature type="region of interest" description="Disordered" evidence="1">
    <location>
        <begin position="1"/>
        <end position="40"/>
    </location>
</feature>
<evidence type="ECO:0000313" key="3">
    <source>
        <dbReference type="Proteomes" id="UP001288620"/>
    </source>
</evidence>